<gene>
    <name evidence="2" type="ORF">CEXT_294241</name>
</gene>
<keyword evidence="3" id="KW-1185">Reference proteome</keyword>
<accession>A0AAV4S4F9</accession>
<dbReference type="EMBL" id="BPLR01008951">
    <property type="protein sequence ID" value="GIY28525.1"/>
    <property type="molecule type" value="Genomic_DNA"/>
</dbReference>
<evidence type="ECO:0000313" key="3">
    <source>
        <dbReference type="Proteomes" id="UP001054945"/>
    </source>
</evidence>
<protein>
    <submittedName>
        <fullName evidence="2">Uncharacterized protein</fullName>
    </submittedName>
</protein>
<comment type="caution">
    <text evidence="2">The sequence shown here is derived from an EMBL/GenBank/DDBJ whole genome shotgun (WGS) entry which is preliminary data.</text>
</comment>
<dbReference type="AlphaFoldDB" id="A0AAV4S4F9"/>
<evidence type="ECO:0000256" key="1">
    <source>
        <dbReference type="SAM" id="MobiDB-lite"/>
    </source>
</evidence>
<name>A0AAV4S4F9_CAEEX</name>
<reference evidence="2 3" key="1">
    <citation type="submission" date="2021-06" db="EMBL/GenBank/DDBJ databases">
        <title>Caerostris extrusa draft genome.</title>
        <authorList>
            <person name="Kono N."/>
            <person name="Arakawa K."/>
        </authorList>
    </citation>
    <scope>NUCLEOTIDE SEQUENCE [LARGE SCALE GENOMIC DNA]</scope>
</reference>
<feature type="region of interest" description="Disordered" evidence="1">
    <location>
        <begin position="41"/>
        <end position="72"/>
    </location>
</feature>
<dbReference type="Proteomes" id="UP001054945">
    <property type="component" value="Unassembled WGS sequence"/>
</dbReference>
<organism evidence="2 3">
    <name type="scientific">Caerostris extrusa</name>
    <name type="common">Bark spider</name>
    <name type="synonym">Caerostris bankana</name>
    <dbReference type="NCBI Taxonomy" id="172846"/>
    <lineage>
        <taxon>Eukaryota</taxon>
        <taxon>Metazoa</taxon>
        <taxon>Ecdysozoa</taxon>
        <taxon>Arthropoda</taxon>
        <taxon>Chelicerata</taxon>
        <taxon>Arachnida</taxon>
        <taxon>Araneae</taxon>
        <taxon>Araneomorphae</taxon>
        <taxon>Entelegynae</taxon>
        <taxon>Araneoidea</taxon>
        <taxon>Araneidae</taxon>
        <taxon>Caerostris</taxon>
    </lineage>
</organism>
<proteinExistence type="predicted"/>
<evidence type="ECO:0000313" key="2">
    <source>
        <dbReference type="EMBL" id="GIY28525.1"/>
    </source>
</evidence>
<sequence length="97" mass="11440">MLDSIFSPKQVLSCRYHDYRLRATSGNPCHLPRPITASHIRRTTPIKSPRVENHNRHHYPSPQAWRGAKSKRSSEMPNDFAWRVVFQRNEIRGTFRT</sequence>